<dbReference type="InterPro" id="IPR041160">
    <property type="entry name" value="LD_cluster2"/>
</dbReference>
<dbReference type="Proteomes" id="UP000305267">
    <property type="component" value="Unassembled WGS sequence"/>
</dbReference>
<accession>A0A5C4LGQ7</accession>
<dbReference type="AlphaFoldDB" id="A0A5C4LGQ7"/>
<comment type="caution">
    <text evidence="1">The sequence shown here is derived from an EMBL/GenBank/DDBJ whole genome shotgun (WGS) entry which is preliminary data.</text>
</comment>
<evidence type="ECO:0000313" key="2">
    <source>
        <dbReference type="Proteomes" id="UP000305267"/>
    </source>
</evidence>
<proteinExistence type="predicted"/>
<name>A0A5C4LGQ7_9HYPH</name>
<sequence length="280" mass="29913">MSHLTPLSARTVAISISESADMAILGLAEEHLRDAMAEVVRHLLAMGARLAYAGDLRDEGFTALLVELVARHRRAAPTDDEPAGVVSYLSWPVHAGCRGQDIQKVARELKGVAEVRCLDLDGRDIPLDTLAPEPYDATSEQWGTGLTAMRSALTKATDARVVLGGRVAGYKGRMPGIAEETLFALHANQPIFILGGFGGCARDIAVDLGLVPAEGGSCEWAGREAFKRMTPSSLNNGLTEDENRTLARTAHIDQAVTLVLRGMLKQAQVLHNQSVSVAQA</sequence>
<gene>
    <name evidence="1" type="ORF">FF100_18795</name>
</gene>
<dbReference type="Pfam" id="PF18163">
    <property type="entry name" value="LD_cluster2"/>
    <property type="match status" value="1"/>
</dbReference>
<keyword evidence="2" id="KW-1185">Reference proteome</keyword>
<dbReference type="OrthoDB" id="8364978at2"/>
<protein>
    <submittedName>
        <fullName evidence="1">Uncharacterized protein</fullName>
    </submittedName>
</protein>
<dbReference type="EMBL" id="VDDA01000008">
    <property type="protein sequence ID" value="TNC11687.1"/>
    <property type="molecule type" value="Genomic_DNA"/>
</dbReference>
<organism evidence="1 2">
    <name type="scientific">Methylobacterium terricola</name>
    <dbReference type="NCBI Taxonomy" id="2583531"/>
    <lineage>
        <taxon>Bacteria</taxon>
        <taxon>Pseudomonadati</taxon>
        <taxon>Pseudomonadota</taxon>
        <taxon>Alphaproteobacteria</taxon>
        <taxon>Hyphomicrobiales</taxon>
        <taxon>Methylobacteriaceae</taxon>
        <taxon>Methylobacterium</taxon>
    </lineage>
</organism>
<dbReference type="RefSeq" id="WP_139037205.1">
    <property type="nucleotide sequence ID" value="NZ_VDDA01000008.1"/>
</dbReference>
<reference evidence="1 2" key="1">
    <citation type="submission" date="2019-06" db="EMBL/GenBank/DDBJ databases">
        <title>Genome of Methylobacterium sp. 17Sr1-39.</title>
        <authorList>
            <person name="Seo T."/>
        </authorList>
    </citation>
    <scope>NUCLEOTIDE SEQUENCE [LARGE SCALE GENOMIC DNA]</scope>
    <source>
        <strain evidence="1 2">17Sr1-39</strain>
    </source>
</reference>
<evidence type="ECO:0000313" key="1">
    <source>
        <dbReference type="EMBL" id="TNC11687.1"/>
    </source>
</evidence>